<evidence type="ECO:0000313" key="3">
    <source>
        <dbReference type="Proteomes" id="UP000729290"/>
    </source>
</evidence>
<dbReference type="InterPro" id="IPR052926">
    <property type="entry name" value="Metallo-beta-lactamase_dom"/>
</dbReference>
<organism evidence="2 3">
    <name type="scientific">Anaerotignum lactatifermentans</name>
    <dbReference type="NCBI Taxonomy" id="160404"/>
    <lineage>
        <taxon>Bacteria</taxon>
        <taxon>Bacillati</taxon>
        <taxon>Bacillota</taxon>
        <taxon>Clostridia</taxon>
        <taxon>Lachnospirales</taxon>
        <taxon>Anaerotignaceae</taxon>
        <taxon>Anaerotignum</taxon>
    </lineage>
</organism>
<dbReference type="EMBL" id="JACSNV010000021">
    <property type="protein sequence ID" value="MBM6878782.1"/>
    <property type="molecule type" value="Genomic_DNA"/>
</dbReference>
<gene>
    <name evidence="2" type="ORF">H9X83_11550</name>
</gene>
<accession>A0ABS2GC74</accession>
<dbReference type="PANTHER" id="PTHR13754:SF18">
    <property type="entry name" value="7,8-DIHYDROPTERIN-6-METHYL-4-(BETA-D-RIBOFURANOSYL)-AMINOBENZENE-5'-PHOSPHATE SYNTHASE"/>
    <property type="match status" value="1"/>
</dbReference>
<name>A0ABS2GC74_9FIRM</name>
<protein>
    <submittedName>
        <fullName evidence="2">MBL fold metallo-hydrolase</fullName>
    </submittedName>
</protein>
<evidence type="ECO:0000313" key="2">
    <source>
        <dbReference type="EMBL" id="MBM6878782.1"/>
    </source>
</evidence>
<evidence type="ECO:0000259" key="1">
    <source>
        <dbReference type="SMART" id="SM00849"/>
    </source>
</evidence>
<reference evidence="2 3" key="1">
    <citation type="journal article" date="2021" name="Sci. Rep.">
        <title>The distribution of antibiotic resistance genes in chicken gut microbiota commensals.</title>
        <authorList>
            <person name="Juricova H."/>
            <person name="Matiasovicova J."/>
            <person name="Kubasova T."/>
            <person name="Cejkova D."/>
            <person name="Rychlik I."/>
        </authorList>
    </citation>
    <scope>NUCLEOTIDE SEQUENCE [LARGE SCALE GENOMIC DNA]</scope>
    <source>
        <strain evidence="2 3">An431b</strain>
    </source>
</reference>
<dbReference type="InterPro" id="IPR001279">
    <property type="entry name" value="Metallo-B-lactamas"/>
</dbReference>
<dbReference type="SUPFAM" id="SSF56281">
    <property type="entry name" value="Metallo-hydrolase/oxidoreductase"/>
    <property type="match status" value="1"/>
</dbReference>
<dbReference type="RefSeq" id="WP_205134438.1">
    <property type="nucleotide sequence ID" value="NZ_JACSNT010000019.1"/>
</dbReference>
<dbReference type="PANTHER" id="PTHR13754">
    <property type="entry name" value="METALLO-BETA-LACTAMASE SUPERFAMILY PROTEIN"/>
    <property type="match status" value="1"/>
</dbReference>
<dbReference type="Gene3D" id="3.60.15.10">
    <property type="entry name" value="Ribonuclease Z/Hydroxyacylglutathione hydrolase-like"/>
    <property type="match status" value="1"/>
</dbReference>
<dbReference type="SMART" id="SM00849">
    <property type="entry name" value="Lactamase_B"/>
    <property type="match status" value="1"/>
</dbReference>
<keyword evidence="3" id="KW-1185">Reference proteome</keyword>
<proteinExistence type="predicted"/>
<feature type="domain" description="Metallo-beta-lactamase" evidence="1">
    <location>
        <begin position="21"/>
        <end position="241"/>
    </location>
</feature>
<dbReference type="CDD" id="cd07713">
    <property type="entry name" value="DHPS-like_MBL-fold"/>
    <property type="match status" value="1"/>
</dbReference>
<dbReference type="Proteomes" id="UP000729290">
    <property type="component" value="Unassembled WGS sequence"/>
</dbReference>
<sequence length="269" mass="29468">MIITVLMDNHTEIDVYHLGEPAVSYWLEADGKSFLFDAAYSDAFLKNAAAMDIDLTTADAILISHGHNDHTGGLAPLLELPFPHKPKLVAHPDALLPKKSQGMDVGSPLTMEELSQKTDLCLTKHPLWLTERLVFLGEIPPLCSHEPKYAIGTTLREGQPEADYLADDTALAYVSGDGFYLITGCSHAGICNMIAYAKEVTGLQKAKGLLGGFHLFALDDRARKTIDFIENEHIPLLYPCHCTSFAVRAALHQKCPLGEVGVGMKLDWE</sequence>
<dbReference type="Pfam" id="PF00753">
    <property type="entry name" value="Lactamase_B"/>
    <property type="match status" value="1"/>
</dbReference>
<dbReference type="InterPro" id="IPR036866">
    <property type="entry name" value="RibonucZ/Hydroxyglut_hydro"/>
</dbReference>
<comment type="caution">
    <text evidence="2">The sequence shown here is derived from an EMBL/GenBank/DDBJ whole genome shotgun (WGS) entry which is preliminary data.</text>
</comment>
<dbReference type="InterPro" id="IPR041712">
    <property type="entry name" value="DHPS-like_MBL-fold"/>
</dbReference>